<dbReference type="Proteomes" id="UP001622370">
    <property type="component" value="Unassembled WGS sequence"/>
</dbReference>
<evidence type="ECO:0000313" key="2">
    <source>
        <dbReference type="Proteomes" id="UP001622370"/>
    </source>
</evidence>
<comment type="caution">
    <text evidence="1">The sequence shown here is derived from an EMBL/GenBank/DDBJ whole genome shotgun (WGS) entry which is preliminary data.</text>
</comment>
<proteinExistence type="predicted"/>
<protein>
    <submittedName>
        <fullName evidence="1">DUF4303 domain-containing protein</fullName>
    </submittedName>
</protein>
<sequence length="194" mass="22468">MTQEQKQKIQSLAEAEIRHSFQFIKNQTDKEGKDLVAYYFFLVDDFFAANNAAVTQQDIEAWKKTDDYDPEYDGLLNAIWSGVCELYEGDFIPVSETSENWLDSQPALYKEAYLLVEGLDDYDKYNKIRADFEQCIIDALKKCDEEGVFGNRKENGLLLFAFYSDDYDENGENSLLYRSAEALNDKKGFENIIK</sequence>
<dbReference type="Pfam" id="PF14136">
    <property type="entry name" value="DUF4303"/>
    <property type="match status" value="1"/>
</dbReference>
<dbReference type="EMBL" id="JBJGWJ010000003">
    <property type="protein sequence ID" value="MFK8293315.1"/>
    <property type="molecule type" value="Genomic_DNA"/>
</dbReference>
<gene>
    <name evidence="1" type="ORF">ACI76L_05930</name>
</gene>
<dbReference type="InterPro" id="IPR025409">
    <property type="entry name" value="DUF4303"/>
</dbReference>
<name>A0ABW8QB23_9FLAO</name>
<dbReference type="RefSeq" id="WP_203966620.1">
    <property type="nucleotide sequence ID" value="NZ_BOPJ01000003.1"/>
</dbReference>
<organism evidence="1 2">
    <name type="scientific">Capnocytophaga stomatis</name>
    <dbReference type="NCBI Taxonomy" id="1848904"/>
    <lineage>
        <taxon>Bacteria</taxon>
        <taxon>Pseudomonadati</taxon>
        <taxon>Bacteroidota</taxon>
        <taxon>Flavobacteriia</taxon>
        <taxon>Flavobacteriales</taxon>
        <taxon>Flavobacteriaceae</taxon>
        <taxon>Capnocytophaga</taxon>
    </lineage>
</organism>
<reference evidence="1 2" key="1">
    <citation type="journal article" date="2016" name="Sci. Rep.">
        <title>Whole genome sequencing identifies a novel species of the genus Capnocytophaga isolated from dog and cat bite wounds in humans.</title>
        <authorList>
            <person name="Zangenah S."/>
            <person name="Abbasi N."/>
            <person name="Andersson A.F."/>
            <person name="Bergman P."/>
        </authorList>
    </citation>
    <scope>NUCLEOTIDE SEQUENCE [LARGE SCALE GENOMIC DNA]</scope>
    <source>
        <strain evidence="1 2">W5</strain>
    </source>
</reference>
<evidence type="ECO:0000313" key="1">
    <source>
        <dbReference type="EMBL" id="MFK8293315.1"/>
    </source>
</evidence>
<accession>A0ABW8QB23</accession>
<keyword evidence="2" id="KW-1185">Reference proteome</keyword>